<feature type="transmembrane region" description="Helical" evidence="5">
    <location>
        <begin position="170"/>
        <end position="190"/>
    </location>
</feature>
<sequence>MAKIFEWIIYLFSFSMIRYFSIAGLAYLLVYKVFTKKLAGNKIQAKHAKKADFAREIIHSINASLWMVFVAIPFFIPPINQYTQQYANISDYGVVYLVFSVIASLVIHDTYFYWMHRLLHHPLLFKHTHLLHHKSTNPSPWTSYAFHTFEAITEGMILPILLFVLPMHSVGISLFIVSGFIINVYGHLGYEIMPKWFRRSVLFEVFNTSVHHNLHHSKFKGNYGLYLRIWDRLMKTEHPQYVATFDKVQEQRFGKSKQDISEAVMISE</sequence>
<evidence type="ECO:0000313" key="8">
    <source>
        <dbReference type="Proteomes" id="UP000220133"/>
    </source>
</evidence>
<feature type="transmembrane region" description="Helical" evidence="5">
    <location>
        <begin position="7"/>
        <end position="30"/>
    </location>
</feature>
<accession>A0A291QWI1</accession>
<dbReference type="InterPro" id="IPR006694">
    <property type="entry name" value="Fatty_acid_hydroxylase"/>
</dbReference>
<dbReference type="AlphaFoldDB" id="A0A291QWI1"/>
<evidence type="ECO:0000259" key="6">
    <source>
        <dbReference type="Pfam" id="PF04116"/>
    </source>
</evidence>
<comment type="subcellular location">
    <subcellularLocation>
        <location evidence="1">Membrane</location>
    </subcellularLocation>
</comment>
<gene>
    <name evidence="7" type="ORF">COR50_14320</name>
</gene>
<evidence type="ECO:0000256" key="1">
    <source>
        <dbReference type="ARBA" id="ARBA00004370"/>
    </source>
</evidence>
<dbReference type="RefSeq" id="WP_098194616.1">
    <property type="nucleotide sequence ID" value="NZ_CP023777.1"/>
</dbReference>
<evidence type="ECO:0000313" key="7">
    <source>
        <dbReference type="EMBL" id="ATL48242.1"/>
    </source>
</evidence>
<keyword evidence="3 5" id="KW-1133">Transmembrane helix</keyword>
<dbReference type="GO" id="GO:0008610">
    <property type="term" value="P:lipid biosynthetic process"/>
    <property type="evidence" value="ECO:0007669"/>
    <property type="project" value="InterPro"/>
</dbReference>
<dbReference type="OrthoDB" id="9770329at2"/>
<dbReference type="InterPro" id="IPR050307">
    <property type="entry name" value="Sterol_Desaturase_Related"/>
</dbReference>
<dbReference type="KEGG" id="cbae:COR50_14320"/>
<keyword evidence="4 5" id="KW-0472">Membrane</keyword>
<evidence type="ECO:0000256" key="2">
    <source>
        <dbReference type="ARBA" id="ARBA00022692"/>
    </source>
</evidence>
<protein>
    <submittedName>
        <fullName evidence="7">Sterol desaturase</fullName>
    </submittedName>
</protein>
<dbReference type="Pfam" id="PF04116">
    <property type="entry name" value="FA_hydroxylase"/>
    <property type="match status" value="1"/>
</dbReference>
<dbReference type="GO" id="GO:0016020">
    <property type="term" value="C:membrane"/>
    <property type="evidence" value="ECO:0007669"/>
    <property type="project" value="UniProtKB-SubCell"/>
</dbReference>
<feature type="domain" description="Fatty acid hydroxylase" evidence="6">
    <location>
        <begin position="102"/>
        <end position="236"/>
    </location>
</feature>
<feature type="transmembrane region" description="Helical" evidence="5">
    <location>
        <begin position="96"/>
        <end position="114"/>
    </location>
</feature>
<organism evidence="7 8">
    <name type="scientific">Chitinophaga caeni</name>
    <dbReference type="NCBI Taxonomy" id="2029983"/>
    <lineage>
        <taxon>Bacteria</taxon>
        <taxon>Pseudomonadati</taxon>
        <taxon>Bacteroidota</taxon>
        <taxon>Chitinophagia</taxon>
        <taxon>Chitinophagales</taxon>
        <taxon>Chitinophagaceae</taxon>
        <taxon>Chitinophaga</taxon>
    </lineage>
</organism>
<evidence type="ECO:0000256" key="3">
    <source>
        <dbReference type="ARBA" id="ARBA00022989"/>
    </source>
</evidence>
<evidence type="ECO:0000256" key="5">
    <source>
        <dbReference type="SAM" id="Phobius"/>
    </source>
</evidence>
<dbReference type="PANTHER" id="PTHR11863">
    <property type="entry name" value="STEROL DESATURASE"/>
    <property type="match status" value="1"/>
</dbReference>
<proteinExistence type="predicted"/>
<evidence type="ECO:0000256" key="4">
    <source>
        <dbReference type="ARBA" id="ARBA00023136"/>
    </source>
</evidence>
<reference evidence="7 8" key="1">
    <citation type="submission" date="2017-10" db="EMBL/GenBank/DDBJ databases">
        <title>Paenichitinophaga pekingensis gen. nov., sp. nov., isolated from activated sludge.</title>
        <authorList>
            <person name="Jin D."/>
            <person name="Kong X."/>
            <person name="Deng Y."/>
            <person name="Bai Z."/>
        </authorList>
    </citation>
    <scope>NUCLEOTIDE SEQUENCE [LARGE SCALE GENOMIC DNA]</scope>
    <source>
        <strain evidence="7 8">13</strain>
    </source>
</reference>
<feature type="transmembrane region" description="Helical" evidence="5">
    <location>
        <begin position="57"/>
        <end position="76"/>
    </location>
</feature>
<keyword evidence="2 5" id="KW-0812">Transmembrane</keyword>
<dbReference type="EMBL" id="CP023777">
    <property type="protein sequence ID" value="ATL48242.1"/>
    <property type="molecule type" value="Genomic_DNA"/>
</dbReference>
<dbReference type="Proteomes" id="UP000220133">
    <property type="component" value="Chromosome"/>
</dbReference>
<keyword evidence="8" id="KW-1185">Reference proteome</keyword>
<dbReference type="GO" id="GO:0016491">
    <property type="term" value="F:oxidoreductase activity"/>
    <property type="evidence" value="ECO:0007669"/>
    <property type="project" value="InterPro"/>
</dbReference>
<dbReference type="GO" id="GO:0005506">
    <property type="term" value="F:iron ion binding"/>
    <property type="evidence" value="ECO:0007669"/>
    <property type="project" value="InterPro"/>
</dbReference>
<name>A0A291QWI1_9BACT</name>